<feature type="transmembrane region" description="Helical" evidence="1">
    <location>
        <begin position="140"/>
        <end position="166"/>
    </location>
</feature>
<evidence type="ECO:0000313" key="2">
    <source>
        <dbReference type="EMBL" id="MFC4130930.1"/>
    </source>
</evidence>
<dbReference type="Pfam" id="PF06182">
    <property type="entry name" value="ABC2_membrane_6"/>
    <property type="match status" value="1"/>
</dbReference>
<dbReference type="Proteomes" id="UP001595816">
    <property type="component" value="Unassembled WGS sequence"/>
</dbReference>
<proteinExistence type="predicted"/>
<keyword evidence="3" id="KW-1185">Reference proteome</keyword>
<keyword evidence="1" id="KW-0812">Transmembrane</keyword>
<gene>
    <name evidence="2" type="ORF">ACFOZ4_09985</name>
</gene>
<feature type="transmembrane region" description="Helical" evidence="1">
    <location>
        <begin position="224"/>
        <end position="244"/>
    </location>
</feature>
<feature type="transmembrane region" description="Helical" evidence="1">
    <location>
        <begin position="102"/>
        <end position="128"/>
    </location>
</feature>
<name>A0ABV8LJL5_9ACTN</name>
<feature type="transmembrane region" description="Helical" evidence="1">
    <location>
        <begin position="21"/>
        <end position="40"/>
    </location>
</feature>
<dbReference type="PROSITE" id="PS51257">
    <property type="entry name" value="PROKAR_LIPOPROTEIN"/>
    <property type="match status" value="1"/>
</dbReference>
<keyword evidence="1" id="KW-0472">Membrane</keyword>
<dbReference type="InterPro" id="IPR010390">
    <property type="entry name" value="ABC-2_transporter-like"/>
</dbReference>
<sequence length="260" mass="27847">MRAYLTMARNSMRSTFAFRTAFLMAAVAACFQLVATVALWSALLSNGGSIGGFTLPEMKAYLLVGYVTGWLGNAIGEWTLANRIRDGQVALDLVKPIETQKMMFAQVLGGLPMELIMIVTVGAGFVLVAGPMPGPSDVPLLLLSLLFVMPIRFCIGFLTTQLVFWTQNFHGVAWARNAIGAVLSGSLVPLSLMPGWLQVAAGVLPFASLTSTPALIYLGKVSTSTAYLLIGVQAFWVVALWFLARVAFRAASRQVTVHGG</sequence>
<feature type="transmembrane region" description="Helical" evidence="1">
    <location>
        <begin position="178"/>
        <end position="204"/>
    </location>
</feature>
<dbReference type="PANTHER" id="PTHR36832">
    <property type="entry name" value="SLR1174 PROTEIN-RELATED"/>
    <property type="match status" value="1"/>
</dbReference>
<accession>A0ABV8LJL5</accession>
<dbReference type="PANTHER" id="PTHR36832:SF2">
    <property type="entry name" value="INTEGRAL MEMBRANE PROTEIN"/>
    <property type="match status" value="1"/>
</dbReference>
<organism evidence="2 3">
    <name type="scientific">Hamadaea flava</name>
    <dbReference type="NCBI Taxonomy" id="1742688"/>
    <lineage>
        <taxon>Bacteria</taxon>
        <taxon>Bacillati</taxon>
        <taxon>Actinomycetota</taxon>
        <taxon>Actinomycetes</taxon>
        <taxon>Micromonosporales</taxon>
        <taxon>Micromonosporaceae</taxon>
        <taxon>Hamadaea</taxon>
    </lineage>
</organism>
<evidence type="ECO:0000313" key="3">
    <source>
        <dbReference type="Proteomes" id="UP001595816"/>
    </source>
</evidence>
<keyword evidence="1" id="KW-1133">Transmembrane helix</keyword>
<protein>
    <submittedName>
        <fullName evidence="2">ABC transporter permease</fullName>
    </submittedName>
</protein>
<feature type="transmembrane region" description="Helical" evidence="1">
    <location>
        <begin position="60"/>
        <end position="81"/>
    </location>
</feature>
<evidence type="ECO:0000256" key="1">
    <source>
        <dbReference type="SAM" id="Phobius"/>
    </source>
</evidence>
<dbReference type="EMBL" id="JBHSAY010000005">
    <property type="protein sequence ID" value="MFC4130930.1"/>
    <property type="molecule type" value="Genomic_DNA"/>
</dbReference>
<reference evidence="3" key="1">
    <citation type="journal article" date="2019" name="Int. J. Syst. Evol. Microbiol.">
        <title>The Global Catalogue of Microorganisms (GCM) 10K type strain sequencing project: providing services to taxonomists for standard genome sequencing and annotation.</title>
        <authorList>
            <consortium name="The Broad Institute Genomics Platform"/>
            <consortium name="The Broad Institute Genome Sequencing Center for Infectious Disease"/>
            <person name="Wu L."/>
            <person name="Ma J."/>
        </authorList>
    </citation>
    <scope>NUCLEOTIDE SEQUENCE [LARGE SCALE GENOMIC DNA]</scope>
    <source>
        <strain evidence="3">CGMCC 4.7289</strain>
    </source>
</reference>
<dbReference type="RefSeq" id="WP_253756922.1">
    <property type="nucleotide sequence ID" value="NZ_JAMZDZ010000001.1"/>
</dbReference>
<comment type="caution">
    <text evidence="2">The sequence shown here is derived from an EMBL/GenBank/DDBJ whole genome shotgun (WGS) entry which is preliminary data.</text>
</comment>